<dbReference type="EMBL" id="PVBR01000008">
    <property type="protein sequence ID" value="PRD43152.1"/>
    <property type="molecule type" value="Genomic_DNA"/>
</dbReference>
<dbReference type="Gene3D" id="3.10.20.440">
    <property type="entry name" value="2Fe-2S iron-sulphur cluster binding domain, sarcosine oxidase, alpha subunit, N-terminal domain"/>
    <property type="match status" value="1"/>
</dbReference>
<evidence type="ECO:0000313" key="2">
    <source>
        <dbReference type="EMBL" id="PRD43152.1"/>
    </source>
</evidence>
<dbReference type="SUPFAM" id="SSF54292">
    <property type="entry name" value="2Fe-2S ferredoxin-like"/>
    <property type="match status" value="1"/>
</dbReference>
<sequence length="107" mass="11907">MKPDMRQDFGGGRIVRLAEFERPRVRFFLNGVVCEALAGDTVLTAILVSAPALRRSEFGPEARAGFCLMGACQDCWIWQEDGMRLRACSTPIAEGMRLATEVPECWP</sequence>
<dbReference type="GO" id="GO:0016491">
    <property type="term" value="F:oxidoreductase activity"/>
    <property type="evidence" value="ECO:0007669"/>
    <property type="project" value="UniProtKB-KW"/>
</dbReference>
<evidence type="ECO:0000313" key="3">
    <source>
        <dbReference type="Proteomes" id="UP000239434"/>
    </source>
</evidence>
<dbReference type="InterPro" id="IPR042204">
    <property type="entry name" value="2Fe-2S-bd_N"/>
</dbReference>
<keyword evidence="1" id="KW-0560">Oxidoreductase</keyword>
<reference evidence="2 3" key="1">
    <citation type="submission" date="2018-02" db="EMBL/GenBank/DDBJ databases">
        <title>The draft genome of Phyllobacterium sp. 1N-3.</title>
        <authorList>
            <person name="Liu L."/>
            <person name="Li L."/>
            <person name="Zhang X."/>
            <person name="Wang T."/>
            <person name="Liang L."/>
        </authorList>
    </citation>
    <scope>NUCLEOTIDE SEQUENCE [LARGE SCALE GENOMIC DNA]</scope>
    <source>
        <strain evidence="2 3">1N-3</strain>
    </source>
</reference>
<dbReference type="Proteomes" id="UP000239434">
    <property type="component" value="Unassembled WGS sequence"/>
</dbReference>
<keyword evidence="3" id="KW-1185">Reference proteome</keyword>
<name>A0A2S9IRJ5_9HYPH</name>
<dbReference type="AlphaFoldDB" id="A0A2S9IRJ5"/>
<proteinExistence type="predicted"/>
<gene>
    <name evidence="2" type="ORF">C5748_13190</name>
</gene>
<dbReference type="Pfam" id="PF13510">
    <property type="entry name" value="Fer2_4"/>
    <property type="match status" value="1"/>
</dbReference>
<comment type="caution">
    <text evidence="2">The sequence shown here is derived from an EMBL/GenBank/DDBJ whole genome shotgun (WGS) entry which is preliminary data.</text>
</comment>
<dbReference type="RefSeq" id="WP_105742391.1">
    <property type="nucleotide sequence ID" value="NZ_PVBR01000008.1"/>
</dbReference>
<evidence type="ECO:0000256" key="1">
    <source>
        <dbReference type="ARBA" id="ARBA00023002"/>
    </source>
</evidence>
<dbReference type="InterPro" id="IPR036010">
    <property type="entry name" value="2Fe-2S_ferredoxin-like_sf"/>
</dbReference>
<protein>
    <submittedName>
        <fullName evidence="2">NAD(FAD)-dependent dehydrogenase</fullName>
    </submittedName>
</protein>
<accession>A0A2S9IRJ5</accession>
<organism evidence="2 3">
    <name type="scientific">Phyllobacterium phragmitis</name>
    <dbReference type="NCBI Taxonomy" id="2670329"/>
    <lineage>
        <taxon>Bacteria</taxon>
        <taxon>Pseudomonadati</taxon>
        <taxon>Pseudomonadota</taxon>
        <taxon>Alphaproteobacteria</taxon>
        <taxon>Hyphomicrobiales</taxon>
        <taxon>Phyllobacteriaceae</taxon>
        <taxon>Phyllobacterium</taxon>
    </lineage>
</organism>
<dbReference type="GO" id="GO:0051536">
    <property type="term" value="F:iron-sulfur cluster binding"/>
    <property type="evidence" value="ECO:0007669"/>
    <property type="project" value="InterPro"/>
</dbReference>